<dbReference type="AlphaFoldDB" id="A0A3D4V7T3"/>
<keyword evidence="4" id="KW-0548">Nucleotidyltransferase</keyword>
<evidence type="ECO:0000256" key="9">
    <source>
        <dbReference type="RuleBase" id="RU003953"/>
    </source>
</evidence>
<dbReference type="GO" id="GO:0008033">
    <property type="term" value="P:tRNA processing"/>
    <property type="evidence" value="ECO:0007669"/>
    <property type="project" value="UniProtKB-KW"/>
</dbReference>
<dbReference type="OMA" id="LEWSCEM"/>
<sequence>MSTLDERGLRVPGAVIELARTLQDAGFPTWCVGGAVRDALLGRALLDFDLATAATPAQVRRLFRRTIPVGIEFGTVGVLDRDGRMHEVTTFRHDVKTDGRHAVVEFGASLDEDLARRDFTINAIAFDPIARRLHDPFRGREDLLAGVVRAVGVAEERMREDRLRALRAIRFASRFGFEIERETWVAIEASAAHLTRLSPERVKQEIDKTLEQVDAPSVAFARWRDAGAFAAVVPALAQVPDGTLAAIDRLPRAVTPTRPLRRTLRLATLFSSLEGKEATRALRALRASNQEISVVGALVDGWQRFGTALEAHLVAGSLPSDPALRRIAADVGRLRVNALLRLGAAHWAGDTRIAPRLVRQLFRRLTHIAFHDPIEIADLAIDGDDLRQHGLRAGPALGRVLQHLRHLVIEDPSRNQREILLALAGEWIARGDAAPTSGAERASGHE</sequence>
<name>A0A3D4V7T3_9BACT</name>
<gene>
    <name evidence="13" type="ORF">DGD08_08095</name>
</gene>
<dbReference type="GO" id="GO:0000166">
    <property type="term" value="F:nucleotide binding"/>
    <property type="evidence" value="ECO:0007669"/>
    <property type="project" value="UniProtKB-KW"/>
</dbReference>
<evidence type="ECO:0000256" key="3">
    <source>
        <dbReference type="ARBA" id="ARBA00022694"/>
    </source>
</evidence>
<dbReference type="GO" id="GO:0000049">
    <property type="term" value="F:tRNA binding"/>
    <property type="evidence" value="ECO:0007669"/>
    <property type="project" value="TreeGrafter"/>
</dbReference>
<dbReference type="Gene3D" id="1.10.246.80">
    <property type="match status" value="1"/>
</dbReference>
<accession>A0A3D4V7T3</accession>
<keyword evidence="6" id="KW-0547">Nucleotide-binding</keyword>
<evidence type="ECO:0000256" key="4">
    <source>
        <dbReference type="ARBA" id="ARBA00022695"/>
    </source>
</evidence>
<keyword evidence="8 9" id="KW-0694">RNA-binding</keyword>
<evidence type="ECO:0000313" key="13">
    <source>
        <dbReference type="EMBL" id="HCT57161.1"/>
    </source>
</evidence>
<evidence type="ECO:0000256" key="7">
    <source>
        <dbReference type="ARBA" id="ARBA00022842"/>
    </source>
</evidence>
<dbReference type="SUPFAM" id="SSF81301">
    <property type="entry name" value="Nucleotidyltransferase"/>
    <property type="match status" value="1"/>
</dbReference>
<dbReference type="InterPro" id="IPR032828">
    <property type="entry name" value="PolyA_RNA-bd"/>
</dbReference>
<evidence type="ECO:0000259" key="10">
    <source>
        <dbReference type="Pfam" id="PF01743"/>
    </source>
</evidence>
<evidence type="ECO:0000256" key="8">
    <source>
        <dbReference type="ARBA" id="ARBA00022884"/>
    </source>
</evidence>
<evidence type="ECO:0000313" key="14">
    <source>
        <dbReference type="Proteomes" id="UP000264071"/>
    </source>
</evidence>
<dbReference type="PANTHER" id="PTHR46173:SF1">
    <property type="entry name" value="CCA TRNA NUCLEOTIDYLTRANSFERASE 1, MITOCHONDRIAL"/>
    <property type="match status" value="1"/>
</dbReference>
<dbReference type="Pfam" id="PF12627">
    <property type="entry name" value="PolyA_pol_RNAbd"/>
    <property type="match status" value="1"/>
</dbReference>
<evidence type="ECO:0000256" key="5">
    <source>
        <dbReference type="ARBA" id="ARBA00022723"/>
    </source>
</evidence>
<dbReference type="EMBL" id="DPIY01000007">
    <property type="protein sequence ID" value="HCT57161.1"/>
    <property type="molecule type" value="Genomic_DNA"/>
</dbReference>
<comment type="similarity">
    <text evidence="9">Belongs to the tRNA nucleotidyltransferase/poly(A) polymerase family.</text>
</comment>
<dbReference type="Pfam" id="PF01743">
    <property type="entry name" value="PolyA_pol"/>
    <property type="match status" value="1"/>
</dbReference>
<dbReference type="Pfam" id="PF13735">
    <property type="entry name" value="tRNA_NucTran2_2"/>
    <property type="match status" value="1"/>
</dbReference>
<dbReference type="GO" id="GO:0046872">
    <property type="term" value="F:metal ion binding"/>
    <property type="evidence" value="ECO:0007669"/>
    <property type="project" value="UniProtKB-KW"/>
</dbReference>
<evidence type="ECO:0000256" key="2">
    <source>
        <dbReference type="ARBA" id="ARBA00022679"/>
    </source>
</evidence>
<reference evidence="13 14" key="1">
    <citation type="journal article" date="2018" name="Nat. Biotechnol.">
        <title>A standardized bacterial taxonomy based on genome phylogeny substantially revises the tree of life.</title>
        <authorList>
            <person name="Parks D.H."/>
            <person name="Chuvochina M."/>
            <person name="Waite D.W."/>
            <person name="Rinke C."/>
            <person name="Skarshewski A."/>
            <person name="Chaumeil P.A."/>
            <person name="Hugenholtz P."/>
        </authorList>
    </citation>
    <scope>NUCLEOTIDE SEQUENCE [LARGE SCALE GENOMIC DNA]</scope>
    <source>
        <strain evidence="13">UBA8844</strain>
    </source>
</reference>
<comment type="caution">
    <text evidence="13">The sequence shown here is derived from an EMBL/GenBank/DDBJ whole genome shotgun (WGS) entry which is preliminary data.</text>
</comment>
<dbReference type="CDD" id="cd05398">
    <property type="entry name" value="NT_ClassII-CCAase"/>
    <property type="match status" value="1"/>
</dbReference>
<dbReference type="InterPro" id="IPR050264">
    <property type="entry name" value="Bact_CCA-adding_enz_type3_sf"/>
</dbReference>
<dbReference type="Gene3D" id="1.10.3090.10">
    <property type="entry name" value="cca-adding enzyme, domain 2"/>
    <property type="match status" value="1"/>
</dbReference>
<dbReference type="Gene3D" id="3.30.460.10">
    <property type="entry name" value="Beta Polymerase, domain 2"/>
    <property type="match status" value="1"/>
</dbReference>
<dbReference type="InterPro" id="IPR032810">
    <property type="entry name" value="CCA-adding_enz_C"/>
</dbReference>
<dbReference type="InterPro" id="IPR043519">
    <property type="entry name" value="NT_sf"/>
</dbReference>
<dbReference type="PANTHER" id="PTHR46173">
    <property type="entry name" value="CCA TRNA NUCLEOTIDYLTRANSFERASE 1, MITOCHONDRIAL"/>
    <property type="match status" value="1"/>
</dbReference>
<feature type="domain" description="CCA-adding enzyme C-terminal" evidence="12">
    <location>
        <begin position="370"/>
        <end position="423"/>
    </location>
</feature>
<protein>
    <submittedName>
        <fullName evidence="13">[cytidine(C)-cytidine(C)-adenosine (A)]-adding enzyme</fullName>
    </submittedName>
</protein>
<feature type="domain" description="Poly A polymerase head" evidence="10">
    <location>
        <begin position="30"/>
        <end position="149"/>
    </location>
</feature>
<proteinExistence type="inferred from homology"/>
<keyword evidence="3" id="KW-0819">tRNA processing</keyword>
<evidence type="ECO:0000256" key="1">
    <source>
        <dbReference type="ARBA" id="ARBA00001946"/>
    </source>
</evidence>
<comment type="cofactor">
    <cofactor evidence="1">
        <name>Mg(2+)</name>
        <dbReference type="ChEBI" id="CHEBI:18420"/>
    </cofactor>
</comment>
<keyword evidence="2 9" id="KW-0808">Transferase</keyword>
<dbReference type="SUPFAM" id="SSF81891">
    <property type="entry name" value="Poly A polymerase C-terminal region-like"/>
    <property type="match status" value="1"/>
</dbReference>
<feature type="domain" description="tRNA nucleotidyltransferase/poly(A) polymerase RNA and SrmB- binding" evidence="11">
    <location>
        <begin position="176"/>
        <end position="237"/>
    </location>
</feature>
<organism evidence="13 14">
    <name type="scientific">Gemmatimonas aurantiaca</name>
    <dbReference type="NCBI Taxonomy" id="173480"/>
    <lineage>
        <taxon>Bacteria</taxon>
        <taxon>Pseudomonadati</taxon>
        <taxon>Gemmatimonadota</taxon>
        <taxon>Gemmatimonadia</taxon>
        <taxon>Gemmatimonadales</taxon>
        <taxon>Gemmatimonadaceae</taxon>
        <taxon>Gemmatimonas</taxon>
    </lineage>
</organism>
<dbReference type="InterPro" id="IPR002646">
    <property type="entry name" value="PolA_pol_head_dom"/>
</dbReference>
<dbReference type="Proteomes" id="UP000264071">
    <property type="component" value="Unassembled WGS sequence"/>
</dbReference>
<evidence type="ECO:0000259" key="12">
    <source>
        <dbReference type="Pfam" id="PF13735"/>
    </source>
</evidence>
<evidence type="ECO:0000259" key="11">
    <source>
        <dbReference type="Pfam" id="PF12627"/>
    </source>
</evidence>
<evidence type="ECO:0000256" key="6">
    <source>
        <dbReference type="ARBA" id="ARBA00022741"/>
    </source>
</evidence>
<dbReference type="GO" id="GO:0016779">
    <property type="term" value="F:nucleotidyltransferase activity"/>
    <property type="evidence" value="ECO:0007669"/>
    <property type="project" value="UniProtKB-KW"/>
</dbReference>
<keyword evidence="7" id="KW-0460">Magnesium</keyword>
<keyword evidence="5" id="KW-0479">Metal-binding</keyword>